<dbReference type="GeneID" id="36591255"/>
<gene>
    <name evidence="2" type="ORF">K444DRAFT_630250</name>
</gene>
<keyword evidence="1" id="KW-0812">Transmembrane</keyword>
<evidence type="ECO:0000313" key="3">
    <source>
        <dbReference type="Proteomes" id="UP000235371"/>
    </source>
</evidence>
<dbReference type="RefSeq" id="XP_024736380.1">
    <property type="nucleotide sequence ID" value="XM_024883178.1"/>
</dbReference>
<dbReference type="AlphaFoldDB" id="A0A2J6T8Y8"/>
<accession>A0A2J6T8Y8</accession>
<proteinExistence type="predicted"/>
<keyword evidence="1" id="KW-1133">Transmembrane helix</keyword>
<dbReference type="InParanoid" id="A0A2J6T8Y8"/>
<evidence type="ECO:0000256" key="1">
    <source>
        <dbReference type="SAM" id="Phobius"/>
    </source>
</evidence>
<protein>
    <submittedName>
        <fullName evidence="2">Uncharacterized protein</fullName>
    </submittedName>
</protein>
<dbReference type="EMBL" id="KZ613816">
    <property type="protein sequence ID" value="PMD59476.1"/>
    <property type="molecule type" value="Genomic_DNA"/>
</dbReference>
<sequence length="308" mass="34767">MRSSFAFSRDSRDAKGRKLKLSQRGDPEKRPILTRIYGMVGCLIVSLALIALLIVLQKKLPSGAASNFHIPVRREVESSVLERREDVLKEGMRIPAAPIQRRGRFAPPLTVAPTPTIAPIVERQGRFGGSAPIEVLTGIHFATTFPTPTGTTCINGTSMDIECTVTPIIFEKAKRQELTPDTSCNTTILGDCPTTSTITVDSCSVILEQCTFTEINVDLGPQQLHLKHKHTHSDTAACYHYPSQFLRLDPRGVQLYRLECRYRPSASVLKFDDYPKWVYLNYKHTDSNNQQQFVHGNRDFMYYYEECR</sequence>
<organism evidence="2 3">
    <name type="scientific">Hyaloscypha bicolor E</name>
    <dbReference type="NCBI Taxonomy" id="1095630"/>
    <lineage>
        <taxon>Eukaryota</taxon>
        <taxon>Fungi</taxon>
        <taxon>Dikarya</taxon>
        <taxon>Ascomycota</taxon>
        <taxon>Pezizomycotina</taxon>
        <taxon>Leotiomycetes</taxon>
        <taxon>Helotiales</taxon>
        <taxon>Hyaloscyphaceae</taxon>
        <taxon>Hyaloscypha</taxon>
        <taxon>Hyaloscypha bicolor</taxon>
    </lineage>
</organism>
<reference evidence="2 3" key="1">
    <citation type="submission" date="2016-04" db="EMBL/GenBank/DDBJ databases">
        <title>A degradative enzymes factory behind the ericoid mycorrhizal symbiosis.</title>
        <authorList>
            <consortium name="DOE Joint Genome Institute"/>
            <person name="Martino E."/>
            <person name="Morin E."/>
            <person name="Grelet G."/>
            <person name="Kuo A."/>
            <person name="Kohler A."/>
            <person name="Daghino S."/>
            <person name="Barry K."/>
            <person name="Choi C."/>
            <person name="Cichocki N."/>
            <person name="Clum A."/>
            <person name="Copeland A."/>
            <person name="Hainaut M."/>
            <person name="Haridas S."/>
            <person name="Labutti K."/>
            <person name="Lindquist E."/>
            <person name="Lipzen A."/>
            <person name="Khouja H.-R."/>
            <person name="Murat C."/>
            <person name="Ohm R."/>
            <person name="Olson A."/>
            <person name="Spatafora J."/>
            <person name="Veneault-Fourrey C."/>
            <person name="Henrissat B."/>
            <person name="Grigoriev I."/>
            <person name="Martin F."/>
            <person name="Perotto S."/>
        </authorList>
    </citation>
    <scope>NUCLEOTIDE SEQUENCE [LARGE SCALE GENOMIC DNA]</scope>
    <source>
        <strain evidence="2 3">E</strain>
    </source>
</reference>
<name>A0A2J6T8Y8_9HELO</name>
<dbReference type="Proteomes" id="UP000235371">
    <property type="component" value="Unassembled WGS sequence"/>
</dbReference>
<keyword evidence="3" id="KW-1185">Reference proteome</keyword>
<keyword evidence="1" id="KW-0472">Membrane</keyword>
<dbReference type="OrthoDB" id="3599678at2759"/>
<evidence type="ECO:0000313" key="2">
    <source>
        <dbReference type="EMBL" id="PMD59476.1"/>
    </source>
</evidence>
<feature type="transmembrane region" description="Helical" evidence="1">
    <location>
        <begin position="36"/>
        <end position="56"/>
    </location>
</feature>